<protein>
    <submittedName>
        <fullName evidence="5">Hsp20/alpha crystallin family protein</fullName>
    </submittedName>
</protein>
<dbReference type="InterPro" id="IPR002068">
    <property type="entry name" value="A-crystallin/Hsp20_dom"/>
</dbReference>
<evidence type="ECO:0000256" key="3">
    <source>
        <dbReference type="RuleBase" id="RU003616"/>
    </source>
</evidence>
<dbReference type="Gene3D" id="2.60.40.790">
    <property type="match status" value="1"/>
</dbReference>
<evidence type="ECO:0000256" key="2">
    <source>
        <dbReference type="PROSITE-ProRule" id="PRU00285"/>
    </source>
</evidence>
<comment type="similarity">
    <text evidence="2 3">Belongs to the small heat shock protein (HSP20) family.</text>
</comment>
<dbReference type="InterPro" id="IPR008978">
    <property type="entry name" value="HSP20-like_chaperone"/>
</dbReference>
<dbReference type="CDD" id="cd06464">
    <property type="entry name" value="ACD_sHsps-like"/>
    <property type="match status" value="1"/>
</dbReference>
<comment type="caution">
    <text evidence="5">The sequence shown here is derived from an EMBL/GenBank/DDBJ whole genome shotgun (WGS) entry which is preliminary data.</text>
</comment>
<dbReference type="Proteomes" id="UP000675968">
    <property type="component" value="Unassembled WGS sequence"/>
</dbReference>
<dbReference type="AlphaFoldDB" id="A0A8T4LG52"/>
<dbReference type="Pfam" id="PF00011">
    <property type="entry name" value="HSP20"/>
    <property type="match status" value="1"/>
</dbReference>
<organism evidence="5 6">
    <name type="scientific">Candidatus Iainarchaeum sp</name>
    <dbReference type="NCBI Taxonomy" id="3101447"/>
    <lineage>
        <taxon>Archaea</taxon>
        <taxon>Candidatus Iainarchaeota</taxon>
        <taxon>Candidatus Iainarchaeia</taxon>
        <taxon>Candidatus Iainarchaeales</taxon>
        <taxon>Candidatus Iainarchaeaceae</taxon>
        <taxon>Candidatus Iainarchaeum</taxon>
    </lineage>
</organism>
<dbReference type="GO" id="GO:0009408">
    <property type="term" value="P:response to heat"/>
    <property type="evidence" value="ECO:0007669"/>
    <property type="project" value="InterPro"/>
</dbReference>
<accession>A0A8T4LG52</accession>
<dbReference type="EMBL" id="JAGVWC010000015">
    <property type="protein sequence ID" value="MBS3062225.1"/>
    <property type="molecule type" value="Genomic_DNA"/>
</dbReference>
<evidence type="ECO:0000256" key="1">
    <source>
        <dbReference type="ARBA" id="ARBA00023016"/>
    </source>
</evidence>
<dbReference type="PANTHER" id="PTHR46733">
    <property type="entry name" value="26.5 KDA HEAT SHOCK PROTEIN, MITOCHONDRIAL"/>
    <property type="match status" value="1"/>
</dbReference>
<dbReference type="PROSITE" id="PS01031">
    <property type="entry name" value="SHSP"/>
    <property type="match status" value="1"/>
</dbReference>
<evidence type="ECO:0000313" key="5">
    <source>
        <dbReference type="EMBL" id="MBS3062225.1"/>
    </source>
</evidence>
<dbReference type="SUPFAM" id="SSF49764">
    <property type="entry name" value="HSP20-like chaperones"/>
    <property type="match status" value="1"/>
</dbReference>
<proteinExistence type="inferred from homology"/>
<evidence type="ECO:0000259" key="4">
    <source>
        <dbReference type="PROSITE" id="PS01031"/>
    </source>
</evidence>
<reference evidence="5" key="2">
    <citation type="submission" date="2021-05" db="EMBL/GenBank/DDBJ databases">
        <title>Protein family content uncovers lineage relationships and bacterial pathway maintenance mechanisms in DPANN archaea.</title>
        <authorList>
            <person name="Castelle C.J."/>
            <person name="Meheust R."/>
            <person name="Jaffe A.L."/>
            <person name="Seitz K."/>
            <person name="Gong X."/>
            <person name="Baker B.J."/>
            <person name="Banfield J.F."/>
        </authorList>
    </citation>
    <scope>NUCLEOTIDE SEQUENCE</scope>
    <source>
        <strain evidence="5">RIFCSPLOWO2_01_FULL_AR10_48_17</strain>
    </source>
</reference>
<dbReference type="PANTHER" id="PTHR46733:SF2">
    <property type="entry name" value="25.3 KDA HEAT SHOCK PROTEIN, CHLOROPLASTIC-LIKE"/>
    <property type="match status" value="1"/>
</dbReference>
<keyword evidence="1" id="KW-0346">Stress response</keyword>
<dbReference type="InterPro" id="IPR044587">
    <property type="entry name" value="HSP21-like"/>
</dbReference>
<reference evidence="5" key="1">
    <citation type="submission" date="2021-03" db="EMBL/GenBank/DDBJ databases">
        <authorList>
            <person name="Jaffe A."/>
        </authorList>
    </citation>
    <scope>NUCLEOTIDE SEQUENCE</scope>
    <source>
        <strain evidence="5">RIFCSPLOWO2_01_FULL_AR10_48_17</strain>
    </source>
</reference>
<gene>
    <name evidence="5" type="ORF">J4215_06610</name>
</gene>
<sequence>MAKKNQKFPDIFLDFDKIEEMVDNMITRMEDNENFDPNQPLVMGFSIKIDPNGDTQFVEVQPPESGESLLDAQPTPFVEIQNQKNDFRITIEMPGVRKESIRLNGDNNELIVSTQNTTKNYYKRIRFQEELEFEKADAEYNNGILEITIPKKNPSRPNPIAVK</sequence>
<evidence type="ECO:0000313" key="6">
    <source>
        <dbReference type="Proteomes" id="UP000675968"/>
    </source>
</evidence>
<name>A0A8T4LG52_9ARCH</name>
<feature type="domain" description="SHSP" evidence="4">
    <location>
        <begin position="68"/>
        <end position="163"/>
    </location>
</feature>